<dbReference type="InterPro" id="IPR017451">
    <property type="entry name" value="F-box-assoc_interact_dom"/>
</dbReference>
<protein>
    <submittedName>
        <fullName evidence="2">F-box domain</fullName>
    </submittedName>
</protein>
<dbReference type="InterPro" id="IPR006527">
    <property type="entry name" value="F-box-assoc_dom_typ1"/>
</dbReference>
<reference evidence="2 3" key="1">
    <citation type="submission" date="2020-12" db="EMBL/GenBank/DDBJ databases">
        <title>Concerted genomic and epigenomic changes stabilize Arabidopsis allopolyploids.</title>
        <authorList>
            <person name="Chen Z."/>
        </authorList>
    </citation>
    <scope>NUCLEOTIDE SEQUENCE [LARGE SCALE GENOMIC DNA]</scope>
    <source>
        <strain evidence="2">Allo738</strain>
        <tissue evidence="2">Leaf</tissue>
    </source>
</reference>
<dbReference type="AlphaFoldDB" id="A0A8T1Z155"/>
<accession>A0A8T1Z155</accession>
<keyword evidence="3" id="KW-1185">Reference proteome</keyword>
<dbReference type="PROSITE" id="PS50181">
    <property type="entry name" value="FBOX"/>
    <property type="match status" value="1"/>
</dbReference>
<dbReference type="PANTHER" id="PTHR31672">
    <property type="entry name" value="BNACNNG10540D PROTEIN"/>
    <property type="match status" value="1"/>
</dbReference>
<evidence type="ECO:0000313" key="3">
    <source>
        <dbReference type="Proteomes" id="UP000694240"/>
    </source>
</evidence>
<gene>
    <name evidence="2" type="ORF">ISN45_Aa06g031710</name>
</gene>
<dbReference type="PANTHER" id="PTHR31672:SF13">
    <property type="entry name" value="F-BOX PROTEIN CPR30-LIKE"/>
    <property type="match status" value="1"/>
</dbReference>
<dbReference type="InterPro" id="IPR001810">
    <property type="entry name" value="F-box_dom"/>
</dbReference>
<evidence type="ECO:0000259" key="1">
    <source>
        <dbReference type="PROSITE" id="PS50181"/>
    </source>
</evidence>
<evidence type="ECO:0000313" key="2">
    <source>
        <dbReference type="EMBL" id="KAG7552575.1"/>
    </source>
</evidence>
<feature type="domain" description="F-box" evidence="1">
    <location>
        <begin position="1"/>
        <end position="45"/>
    </location>
</feature>
<sequence>MSTDLPPEVVEEILSRVPAIALKRLGSTCKRWNALLKDQRFTKKHFHRAAKQFMVFMMHQKRLISVRFNLHEIENNLAAPFIEFKGEVGLTQTIKQFLFHCDGLLLCNTKTDRLKVWNPCTGETKFIRSCNRYEIYSMFALGYEDNKSFRKYKLLRFYGNEYRFVNFEIYEFTSSTWRVLEVTTNFLIRSHGVSLKGNSFWLDSGSYLLSFDFTTERFGHQCLPFTVNDAAALSIVREEKLSVLHQSACIKEIERICSAFLWSGPELNSKKAKVAWRDVCRPKDEGGLGLKSIVEAKKRELLRNGSFWSVKVNCQSGSWMWRMLLKYRSQAAEYCLMEVKSRLQVSFWYDKWCSIGPLYNHLGNRGFVDLGLSSTSSVADALRLHRRRHHRTDYLNKVEVELDRFRNRATTTENDVALWRGLGDKFRPKFSTRETWLQPESRVKLCRGLRGFGSRTQLLSTHSSSG</sequence>
<dbReference type="Pfam" id="PF00646">
    <property type="entry name" value="F-box"/>
    <property type="match status" value="1"/>
</dbReference>
<name>A0A8T1Z155_9BRAS</name>
<dbReference type="NCBIfam" id="TIGR01640">
    <property type="entry name" value="F_box_assoc_1"/>
    <property type="match status" value="1"/>
</dbReference>
<organism evidence="2 3">
    <name type="scientific">Arabidopsis thaliana x Arabidopsis arenosa</name>
    <dbReference type="NCBI Taxonomy" id="1240361"/>
    <lineage>
        <taxon>Eukaryota</taxon>
        <taxon>Viridiplantae</taxon>
        <taxon>Streptophyta</taxon>
        <taxon>Embryophyta</taxon>
        <taxon>Tracheophyta</taxon>
        <taxon>Spermatophyta</taxon>
        <taxon>Magnoliopsida</taxon>
        <taxon>eudicotyledons</taxon>
        <taxon>Gunneridae</taxon>
        <taxon>Pentapetalae</taxon>
        <taxon>rosids</taxon>
        <taxon>malvids</taxon>
        <taxon>Brassicales</taxon>
        <taxon>Brassicaceae</taxon>
        <taxon>Camelineae</taxon>
        <taxon>Arabidopsis</taxon>
    </lineage>
</organism>
<dbReference type="SMART" id="SM00256">
    <property type="entry name" value="FBOX"/>
    <property type="match status" value="1"/>
</dbReference>
<comment type="caution">
    <text evidence="2">The sequence shown here is derived from an EMBL/GenBank/DDBJ whole genome shotgun (WGS) entry which is preliminary data.</text>
</comment>
<dbReference type="EMBL" id="JAEFBK010000011">
    <property type="protein sequence ID" value="KAG7552575.1"/>
    <property type="molecule type" value="Genomic_DNA"/>
</dbReference>
<dbReference type="CDD" id="cd22157">
    <property type="entry name" value="F-box_AtFBW1-like"/>
    <property type="match status" value="1"/>
</dbReference>
<dbReference type="Proteomes" id="UP000694240">
    <property type="component" value="Chromosome 11"/>
</dbReference>
<dbReference type="InterPro" id="IPR050796">
    <property type="entry name" value="SCF_F-box_component"/>
</dbReference>
<dbReference type="Pfam" id="PF07734">
    <property type="entry name" value="FBA_1"/>
    <property type="match status" value="1"/>
</dbReference>
<proteinExistence type="predicted"/>